<name>A0A0R3R6Q9_9BILA</name>
<evidence type="ECO:0000313" key="1">
    <source>
        <dbReference type="EMBL" id="VDO46550.1"/>
    </source>
</evidence>
<sequence length="37" mass="4178">MGCGSSHRKLHDPSPYAPPTEICKFSKTFHSIPEMLF</sequence>
<organism evidence="3">
    <name type="scientific">Brugia timori</name>
    <dbReference type="NCBI Taxonomy" id="42155"/>
    <lineage>
        <taxon>Eukaryota</taxon>
        <taxon>Metazoa</taxon>
        <taxon>Ecdysozoa</taxon>
        <taxon>Nematoda</taxon>
        <taxon>Chromadorea</taxon>
        <taxon>Rhabditida</taxon>
        <taxon>Spirurina</taxon>
        <taxon>Spiruromorpha</taxon>
        <taxon>Filarioidea</taxon>
        <taxon>Onchocercidae</taxon>
        <taxon>Brugia</taxon>
    </lineage>
</organism>
<reference evidence="1 2" key="2">
    <citation type="submission" date="2018-11" db="EMBL/GenBank/DDBJ databases">
        <authorList>
            <consortium name="Pathogen Informatics"/>
        </authorList>
    </citation>
    <scope>NUCLEOTIDE SEQUENCE [LARGE SCALE GENOMIC DNA]</scope>
</reference>
<evidence type="ECO:0000313" key="3">
    <source>
        <dbReference type="WBParaSite" id="BTMF_0001570701-mRNA-1"/>
    </source>
</evidence>
<gene>
    <name evidence="1" type="ORF">BTMF_LOCUS13696</name>
</gene>
<protein>
    <submittedName>
        <fullName evidence="1 3">Uncharacterized protein</fullName>
    </submittedName>
</protein>
<dbReference type="AlphaFoldDB" id="A0A0R3R6Q9"/>
<dbReference type="WBParaSite" id="BTMF_0001570701-mRNA-1">
    <property type="protein sequence ID" value="BTMF_0001570701-mRNA-1"/>
    <property type="gene ID" value="BTMF_0001570701"/>
</dbReference>
<dbReference type="EMBL" id="UZAG01020369">
    <property type="protein sequence ID" value="VDO46550.1"/>
    <property type="molecule type" value="Genomic_DNA"/>
</dbReference>
<reference evidence="3" key="1">
    <citation type="submission" date="2017-02" db="UniProtKB">
        <authorList>
            <consortium name="WormBaseParasite"/>
        </authorList>
    </citation>
    <scope>IDENTIFICATION</scope>
</reference>
<accession>A0A0R3R6Q9</accession>
<keyword evidence="2" id="KW-1185">Reference proteome</keyword>
<proteinExistence type="predicted"/>
<evidence type="ECO:0000313" key="2">
    <source>
        <dbReference type="Proteomes" id="UP000280834"/>
    </source>
</evidence>
<dbReference type="Proteomes" id="UP000280834">
    <property type="component" value="Unassembled WGS sequence"/>
</dbReference>